<evidence type="ECO:0000313" key="1">
    <source>
        <dbReference type="EMBL" id="RNB68287.1"/>
    </source>
</evidence>
<dbReference type="AlphaFoldDB" id="A0A3M8BYU3"/>
<protein>
    <submittedName>
        <fullName evidence="1">Uncharacterized protein</fullName>
    </submittedName>
</protein>
<name>A0A3M8BYU3_9BACL</name>
<dbReference type="EMBL" id="RHHR01000045">
    <property type="protein sequence ID" value="RNB68287.1"/>
    <property type="molecule type" value="Genomic_DNA"/>
</dbReference>
<dbReference type="Proteomes" id="UP000282028">
    <property type="component" value="Unassembled WGS sequence"/>
</dbReference>
<reference evidence="1 2" key="1">
    <citation type="submission" date="2018-10" db="EMBL/GenBank/DDBJ databases">
        <title>Phylogenomics of Brevibacillus.</title>
        <authorList>
            <person name="Dunlap C."/>
        </authorList>
    </citation>
    <scope>NUCLEOTIDE SEQUENCE [LARGE SCALE GENOMIC DNA]</scope>
    <source>
        <strain evidence="1 2">JCM 12215</strain>
    </source>
</reference>
<dbReference type="RefSeq" id="WP_122910867.1">
    <property type="nucleotide sequence ID" value="NZ_CBCSBE010000019.1"/>
</dbReference>
<dbReference type="OrthoDB" id="2471410at2"/>
<evidence type="ECO:0000313" key="2">
    <source>
        <dbReference type="Proteomes" id="UP000282028"/>
    </source>
</evidence>
<sequence>MYSVQPYFIQTLSGCARRFQEEVEQLAVAHALTIEGGLPALELHVHPQVQAKLEYNLWGEAGVIAIRGKLNLREEALSQPQEISMMMKFSLSHDPAMDMEGKKLRVEEILRGEAELFWNIPPVGHIGHVELTLRFQEQLGSGRMGVYVRHVLGILTGKMMAA</sequence>
<keyword evidence="2" id="KW-1185">Reference proteome</keyword>
<proteinExistence type="predicted"/>
<gene>
    <name evidence="1" type="ORF">EDM52_20800</name>
</gene>
<accession>A0A3M8BYU3</accession>
<organism evidence="1 2">
    <name type="scientific">Brevibacillus invocatus</name>
    <dbReference type="NCBI Taxonomy" id="173959"/>
    <lineage>
        <taxon>Bacteria</taxon>
        <taxon>Bacillati</taxon>
        <taxon>Bacillota</taxon>
        <taxon>Bacilli</taxon>
        <taxon>Bacillales</taxon>
        <taxon>Paenibacillaceae</taxon>
        <taxon>Brevibacillus</taxon>
    </lineage>
</organism>
<comment type="caution">
    <text evidence="1">The sequence shown here is derived from an EMBL/GenBank/DDBJ whole genome shotgun (WGS) entry which is preliminary data.</text>
</comment>